<name>A0A9N8E3G7_9STRA</name>
<keyword evidence="3" id="KW-1185">Reference proteome</keyword>
<organism evidence="2 3">
    <name type="scientific">Seminavis robusta</name>
    <dbReference type="NCBI Taxonomy" id="568900"/>
    <lineage>
        <taxon>Eukaryota</taxon>
        <taxon>Sar</taxon>
        <taxon>Stramenopiles</taxon>
        <taxon>Ochrophyta</taxon>
        <taxon>Bacillariophyta</taxon>
        <taxon>Bacillariophyceae</taxon>
        <taxon>Bacillariophycidae</taxon>
        <taxon>Naviculales</taxon>
        <taxon>Naviculaceae</taxon>
        <taxon>Seminavis</taxon>
    </lineage>
</organism>
<dbReference type="InterPro" id="IPR020471">
    <property type="entry name" value="AKR"/>
</dbReference>
<dbReference type="Pfam" id="PF00293">
    <property type="entry name" value="NUDIX"/>
    <property type="match status" value="1"/>
</dbReference>
<dbReference type="GO" id="GO:0016491">
    <property type="term" value="F:oxidoreductase activity"/>
    <property type="evidence" value="ECO:0007669"/>
    <property type="project" value="InterPro"/>
</dbReference>
<evidence type="ECO:0000313" key="2">
    <source>
        <dbReference type="EMBL" id="CAB9513906.1"/>
    </source>
</evidence>
<comment type="caution">
    <text evidence="2">The sequence shown here is derived from an EMBL/GenBank/DDBJ whole genome shotgun (WGS) entry which is preliminary data.</text>
</comment>
<dbReference type="InterPro" id="IPR015797">
    <property type="entry name" value="NUDIX_hydrolase-like_dom_sf"/>
</dbReference>
<dbReference type="InterPro" id="IPR000086">
    <property type="entry name" value="NUDIX_hydrolase_dom"/>
</dbReference>
<dbReference type="OrthoDB" id="416253at2759"/>
<dbReference type="PANTHER" id="PTHR43827">
    <property type="entry name" value="2,5-DIKETO-D-GLUCONIC ACID REDUCTASE"/>
    <property type="match status" value="1"/>
</dbReference>
<dbReference type="Gene3D" id="3.20.20.100">
    <property type="entry name" value="NADP-dependent oxidoreductase domain"/>
    <property type="match status" value="1"/>
</dbReference>
<feature type="domain" description="Nudix hydrolase" evidence="1">
    <location>
        <begin position="116"/>
        <end position="281"/>
    </location>
</feature>
<dbReference type="AlphaFoldDB" id="A0A9N8E3G7"/>
<dbReference type="Pfam" id="PF00248">
    <property type="entry name" value="Aldo_ket_red"/>
    <property type="match status" value="1"/>
</dbReference>
<dbReference type="Gene3D" id="3.90.79.10">
    <property type="entry name" value="Nucleoside Triphosphate Pyrophosphohydrolase"/>
    <property type="match status" value="1"/>
</dbReference>
<protein>
    <submittedName>
        <fullName evidence="2">Keto reductase family 1 member C1 homolog</fullName>
    </submittedName>
</protein>
<gene>
    <name evidence="2" type="ORF">SEMRO_621_G176710.1</name>
</gene>
<proteinExistence type="predicted"/>
<dbReference type="CDD" id="cd19071">
    <property type="entry name" value="AKR_AKR1-5-like"/>
    <property type="match status" value="1"/>
</dbReference>
<sequence length="595" mass="66839">MTSHMSVSTSEEESVEELDISALSFEFRGDHVPVTVASTVTPGEAQMVMECKQFTNWVARCEQTYGNKLLKMHSVEIQSVDPFGQRGVGFVKINAHCTLVEGDMEHEQRLKGICFLKGDSVAILVALHAEDGKVYSLLVEQARVAIGQISALELPAGMLDDDDDDDPRIAAVKDLEEECGLTVQKDDLVDLTEAACQEAMEAGHLPYPGIAPSAGACDEVIRYFYVEKSVTPEQLQNLQNKIIPATEFGETINLHVVPWEKVWKISGDSKTMIAMFLLNQLRAEGKVPAAGELKTPLVETHCCTKEAPVADLTAAEPMLSMVDGTPIPQLAFSLNLVPPTKAGEEIIENAIKAGYRHFDTSQFSRNEKTLGKVLRASGIPREEFFICSKVWNEAQKCGRFAVRKSVERSLKDLNFGDYFDLFMLHWPVPRYYVETYKELEDLKKKGLIRQIGFRNFSEREFKMLVKQKIEIPPAVAQVDLSPAMCPHSKVLYFQQKKVLVAASHALNRGKSFEEPVIMELAHRHKVTAAQVMIRWSMQKGFVVVSRSQKLAHMIENRQVTHFELTHDEMQSLDDLTDEADLKRKSARDFMRKTSM</sequence>
<dbReference type="InterPro" id="IPR036812">
    <property type="entry name" value="NAD(P)_OxRdtase_dom_sf"/>
</dbReference>
<dbReference type="InterPro" id="IPR023210">
    <property type="entry name" value="NADP_OxRdtase_dom"/>
</dbReference>
<dbReference type="CDD" id="cd03424">
    <property type="entry name" value="NUDIX_ADPRase_Nudt5_UGPPase_Nudt14"/>
    <property type="match status" value="1"/>
</dbReference>
<evidence type="ECO:0000259" key="1">
    <source>
        <dbReference type="PROSITE" id="PS51462"/>
    </source>
</evidence>
<dbReference type="PROSITE" id="PS51462">
    <property type="entry name" value="NUDIX"/>
    <property type="match status" value="1"/>
</dbReference>
<dbReference type="PROSITE" id="PS00798">
    <property type="entry name" value="ALDOKETO_REDUCTASE_1"/>
    <property type="match status" value="1"/>
</dbReference>
<evidence type="ECO:0000313" key="3">
    <source>
        <dbReference type="Proteomes" id="UP001153069"/>
    </source>
</evidence>
<dbReference type="InterPro" id="IPR018170">
    <property type="entry name" value="Aldo/ket_reductase_CS"/>
</dbReference>
<dbReference type="PRINTS" id="PR00069">
    <property type="entry name" value="ALDKETRDTASE"/>
</dbReference>
<dbReference type="Proteomes" id="UP001153069">
    <property type="component" value="Unassembled WGS sequence"/>
</dbReference>
<accession>A0A9N8E3G7</accession>
<dbReference type="EMBL" id="CAICTM010000620">
    <property type="protein sequence ID" value="CAB9513906.1"/>
    <property type="molecule type" value="Genomic_DNA"/>
</dbReference>
<dbReference type="PANTHER" id="PTHR43827:SF13">
    <property type="entry name" value="ALDO_KETO REDUCTASE FAMILY PROTEIN"/>
    <property type="match status" value="1"/>
</dbReference>
<reference evidence="2" key="1">
    <citation type="submission" date="2020-06" db="EMBL/GenBank/DDBJ databases">
        <authorList>
            <consortium name="Plant Systems Biology data submission"/>
        </authorList>
    </citation>
    <scope>NUCLEOTIDE SEQUENCE</scope>
    <source>
        <strain evidence="2">D6</strain>
    </source>
</reference>
<dbReference type="SUPFAM" id="SSF55811">
    <property type="entry name" value="Nudix"/>
    <property type="match status" value="1"/>
</dbReference>
<dbReference type="SUPFAM" id="SSF51430">
    <property type="entry name" value="NAD(P)-linked oxidoreductase"/>
    <property type="match status" value="1"/>
</dbReference>